<proteinExistence type="predicted"/>
<sequence>MKTHQEQTTLERYAKAKDDLEAKISMMDLCSELQQVYKQQEDKALYQKLLNGNVEEDIQRLATLMRRDPTSYLAHQHERISQAFEKFNETEFERFKLIFLIMGPYLFESGGLINDFLVRQYSQIKKITLESKIMKSIPIEDFSLSYLEETDRLVGSFDIEQEIYDLNQELYNVETLREARKLIDDLLDKIYYYRWNTMNRLNEKKFWEPWLDDSMTHLSRQKRDLVSRIVALYTTVDIVKKVLIAISIILVVSFIIYLIFLGVKGFIINQSYYGTCSTTESNFEKIKTVATKFTITKFHITVYGATDFLRFFSAFLILPVSLSTFLLWYWMEISYWKLIGISNLPTTKAIINFLFWDSVLKLLIIGVYYLSAVVWIIDQVVYNRIAGLCD</sequence>
<dbReference type="KEGG" id="ngr:NAEGRDRAFT_67112"/>
<accession>D2VE11</accession>
<evidence type="ECO:0000313" key="2">
    <source>
        <dbReference type="EMBL" id="EFC44996.1"/>
    </source>
</evidence>
<dbReference type="RefSeq" id="XP_002677740.1">
    <property type="nucleotide sequence ID" value="XM_002677694.1"/>
</dbReference>
<dbReference type="InParanoid" id="D2VE11"/>
<dbReference type="GeneID" id="8849297"/>
<protein>
    <submittedName>
        <fullName evidence="2">Predicted protein</fullName>
    </submittedName>
</protein>
<keyword evidence="1" id="KW-1133">Transmembrane helix</keyword>
<feature type="transmembrane region" description="Helical" evidence="1">
    <location>
        <begin position="308"/>
        <end position="330"/>
    </location>
</feature>
<keyword evidence="1" id="KW-0472">Membrane</keyword>
<dbReference type="EMBL" id="GG738865">
    <property type="protein sequence ID" value="EFC44996.1"/>
    <property type="molecule type" value="Genomic_DNA"/>
</dbReference>
<dbReference type="VEuPathDB" id="AmoebaDB:NAEGRDRAFT_67112"/>
<keyword evidence="1" id="KW-0812">Transmembrane</keyword>
<name>D2VE11_NAEGR</name>
<organism evidence="3">
    <name type="scientific">Naegleria gruberi</name>
    <name type="common">Amoeba</name>
    <dbReference type="NCBI Taxonomy" id="5762"/>
    <lineage>
        <taxon>Eukaryota</taxon>
        <taxon>Discoba</taxon>
        <taxon>Heterolobosea</taxon>
        <taxon>Tetramitia</taxon>
        <taxon>Eutetramitia</taxon>
        <taxon>Vahlkampfiidae</taxon>
        <taxon>Naegleria</taxon>
    </lineage>
</organism>
<dbReference type="Proteomes" id="UP000006671">
    <property type="component" value="Unassembled WGS sequence"/>
</dbReference>
<gene>
    <name evidence="2" type="ORF">NAEGRDRAFT_67112</name>
</gene>
<evidence type="ECO:0000313" key="3">
    <source>
        <dbReference type="Proteomes" id="UP000006671"/>
    </source>
</evidence>
<dbReference type="AlphaFoldDB" id="D2VE11"/>
<feature type="transmembrane region" description="Helical" evidence="1">
    <location>
        <begin position="242"/>
        <end position="263"/>
    </location>
</feature>
<evidence type="ECO:0000256" key="1">
    <source>
        <dbReference type="SAM" id="Phobius"/>
    </source>
</evidence>
<feature type="transmembrane region" description="Helical" evidence="1">
    <location>
        <begin position="350"/>
        <end position="377"/>
    </location>
</feature>
<reference evidence="2 3" key="1">
    <citation type="journal article" date="2010" name="Cell">
        <title>The genome of Naegleria gruberi illuminates early eukaryotic versatility.</title>
        <authorList>
            <person name="Fritz-Laylin L.K."/>
            <person name="Prochnik S.E."/>
            <person name="Ginger M.L."/>
            <person name="Dacks J.B."/>
            <person name="Carpenter M.L."/>
            <person name="Field M.C."/>
            <person name="Kuo A."/>
            <person name="Paredez A."/>
            <person name="Chapman J."/>
            <person name="Pham J."/>
            <person name="Shu S."/>
            <person name="Neupane R."/>
            <person name="Cipriano M."/>
            <person name="Mancuso J."/>
            <person name="Tu H."/>
            <person name="Salamov A."/>
            <person name="Lindquist E."/>
            <person name="Shapiro H."/>
            <person name="Lucas S."/>
            <person name="Grigoriev I.V."/>
            <person name="Cande W.Z."/>
            <person name="Fulton C."/>
            <person name="Rokhsar D.S."/>
            <person name="Dawson S.C."/>
        </authorList>
    </citation>
    <scope>NUCLEOTIDE SEQUENCE [LARGE SCALE GENOMIC DNA]</scope>
    <source>
        <strain evidence="2 3">NEG-M</strain>
    </source>
</reference>
<keyword evidence="3" id="KW-1185">Reference proteome</keyword>